<dbReference type="GO" id="GO:0005524">
    <property type="term" value="F:ATP binding"/>
    <property type="evidence" value="ECO:0007669"/>
    <property type="project" value="UniProtKB-KW"/>
</dbReference>
<dbReference type="EC" id="2.7.1.26" evidence="4"/>
<evidence type="ECO:0000256" key="9">
    <source>
        <dbReference type="ARBA" id="ARBA00022741"/>
    </source>
</evidence>
<evidence type="ECO:0000256" key="7">
    <source>
        <dbReference type="ARBA" id="ARBA00022643"/>
    </source>
</evidence>
<keyword evidence="14" id="KW-1185">Reference proteome</keyword>
<dbReference type="UniPathway" id="UPA00276">
    <property type="reaction ID" value="UER00406"/>
</dbReference>
<evidence type="ECO:0000256" key="8">
    <source>
        <dbReference type="ARBA" id="ARBA00022679"/>
    </source>
</evidence>
<name>A0A507C1E3_9FUNG</name>
<evidence type="ECO:0000256" key="4">
    <source>
        <dbReference type="ARBA" id="ARBA00012105"/>
    </source>
</evidence>
<dbReference type="InterPro" id="IPR023468">
    <property type="entry name" value="Riboflavin_kinase"/>
</dbReference>
<dbReference type="PANTHER" id="PTHR22749:SF6">
    <property type="entry name" value="RIBOFLAVIN KINASE"/>
    <property type="match status" value="1"/>
</dbReference>
<comment type="pathway">
    <text evidence="2">Cofactor biosynthesis; FMN biosynthesis; FMN from riboflavin (ATP route): step 1/1.</text>
</comment>
<dbReference type="AlphaFoldDB" id="A0A507C1E3"/>
<dbReference type="GeneID" id="42003473"/>
<comment type="similarity">
    <text evidence="3">Belongs to the flavokinase family.</text>
</comment>
<dbReference type="PANTHER" id="PTHR22749">
    <property type="entry name" value="RIBOFLAVIN KINASE/FMN ADENYLYLTRANSFERASE"/>
    <property type="match status" value="1"/>
</dbReference>
<evidence type="ECO:0000256" key="11">
    <source>
        <dbReference type="ARBA" id="ARBA00029960"/>
    </source>
</evidence>
<organism evidence="13 14">
    <name type="scientific">Synchytrium microbalum</name>
    <dbReference type="NCBI Taxonomy" id="1806994"/>
    <lineage>
        <taxon>Eukaryota</taxon>
        <taxon>Fungi</taxon>
        <taxon>Fungi incertae sedis</taxon>
        <taxon>Chytridiomycota</taxon>
        <taxon>Chytridiomycota incertae sedis</taxon>
        <taxon>Chytridiomycetes</taxon>
        <taxon>Synchytriales</taxon>
        <taxon>Synchytriaceae</taxon>
        <taxon>Synchytrium</taxon>
    </lineage>
</organism>
<evidence type="ECO:0000256" key="5">
    <source>
        <dbReference type="ARBA" id="ARBA00017394"/>
    </source>
</evidence>
<dbReference type="GO" id="GO:0009231">
    <property type="term" value="P:riboflavin biosynthetic process"/>
    <property type="evidence" value="ECO:0007669"/>
    <property type="project" value="InterPro"/>
</dbReference>
<keyword evidence="9" id="KW-0547">Nucleotide-binding</keyword>
<evidence type="ECO:0000256" key="1">
    <source>
        <dbReference type="ARBA" id="ARBA00003572"/>
    </source>
</evidence>
<dbReference type="EMBL" id="QEAO01000009">
    <property type="protein sequence ID" value="TPX35340.1"/>
    <property type="molecule type" value="Genomic_DNA"/>
</dbReference>
<dbReference type="OrthoDB" id="276388at2759"/>
<gene>
    <name evidence="13" type="primary">FMN1</name>
    <name evidence="13" type="ORF">SmJEL517_g02248</name>
</gene>
<dbReference type="STRING" id="1806994.A0A507C1E3"/>
<protein>
    <recommendedName>
        <fullName evidence="5">Riboflavin kinase</fullName>
        <ecNumber evidence="4">2.7.1.26</ecNumber>
    </recommendedName>
    <alternativeName>
        <fullName evidence="11">Flavin mononucleotide kinase 1</fullName>
    </alternativeName>
</protein>
<evidence type="ECO:0000256" key="2">
    <source>
        <dbReference type="ARBA" id="ARBA00005201"/>
    </source>
</evidence>
<accession>A0A507C1E3</accession>
<evidence type="ECO:0000256" key="10">
    <source>
        <dbReference type="ARBA" id="ARBA00022840"/>
    </source>
</evidence>
<reference evidence="13 14" key="1">
    <citation type="journal article" date="2019" name="Sci. Rep.">
        <title>Comparative genomics of chytrid fungi reveal insights into the obligate biotrophic and pathogenic lifestyle of Synchytrium endobioticum.</title>
        <authorList>
            <person name="van de Vossenberg B.T.L.H."/>
            <person name="Warris S."/>
            <person name="Nguyen H.D.T."/>
            <person name="van Gent-Pelzer M.P.E."/>
            <person name="Joly D.L."/>
            <person name="van de Geest H.C."/>
            <person name="Bonants P.J.M."/>
            <person name="Smith D.S."/>
            <person name="Levesque C.A."/>
            <person name="van der Lee T.A.J."/>
        </authorList>
    </citation>
    <scope>NUCLEOTIDE SEQUENCE [LARGE SCALE GENOMIC DNA]</scope>
    <source>
        <strain evidence="13 14">JEL517</strain>
    </source>
</reference>
<evidence type="ECO:0000313" key="13">
    <source>
        <dbReference type="EMBL" id="TPX35340.1"/>
    </source>
</evidence>
<dbReference type="Gene3D" id="2.40.30.30">
    <property type="entry name" value="Riboflavin kinase-like"/>
    <property type="match status" value="1"/>
</dbReference>
<dbReference type="GO" id="GO:0009398">
    <property type="term" value="P:FMN biosynthetic process"/>
    <property type="evidence" value="ECO:0007669"/>
    <property type="project" value="UniProtKB-UniPathway"/>
</dbReference>
<keyword evidence="6" id="KW-0285">Flavoprotein</keyword>
<dbReference type="GO" id="GO:0005739">
    <property type="term" value="C:mitochondrion"/>
    <property type="evidence" value="ECO:0007669"/>
    <property type="project" value="TreeGrafter"/>
</dbReference>
<evidence type="ECO:0000259" key="12">
    <source>
        <dbReference type="SMART" id="SM00904"/>
    </source>
</evidence>
<proteinExistence type="inferred from homology"/>
<comment type="caution">
    <text evidence="13">The sequence shown here is derived from an EMBL/GenBank/DDBJ whole genome shotgun (WGS) entry which is preliminary data.</text>
</comment>
<keyword evidence="10" id="KW-0067">ATP-binding</keyword>
<comment type="function">
    <text evidence="1">Catalyzes the phosphorylation of riboflavin (vitamin B2) to form flavin mononucleotide (FMN) coenzyme.</text>
</comment>
<dbReference type="SMART" id="SM00904">
    <property type="entry name" value="Flavokinase"/>
    <property type="match status" value="1"/>
</dbReference>
<dbReference type="RefSeq" id="XP_031025867.1">
    <property type="nucleotide sequence ID" value="XM_031168176.1"/>
</dbReference>
<keyword evidence="13" id="KW-0418">Kinase</keyword>
<keyword evidence="7" id="KW-0288">FMN</keyword>
<dbReference type="GO" id="GO:0008531">
    <property type="term" value="F:riboflavin kinase activity"/>
    <property type="evidence" value="ECO:0007669"/>
    <property type="project" value="UniProtKB-EC"/>
</dbReference>
<dbReference type="Pfam" id="PF01687">
    <property type="entry name" value="Flavokinase"/>
    <property type="match status" value="1"/>
</dbReference>
<dbReference type="Proteomes" id="UP000319731">
    <property type="component" value="Unassembled WGS sequence"/>
</dbReference>
<dbReference type="SUPFAM" id="SSF82114">
    <property type="entry name" value="Riboflavin kinase-like"/>
    <property type="match status" value="1"/>
</dbReference>
<evidence type="ECO:0000313" key="14">
    <source>
        <dbReference type="Proteomes" id="UP000319731"/>
    </source>
</evidence>
<keyword evidence="8" id="KW-0808">Transferase</keyword>
<feature type="domain" description="Riboflavin kinase" evidence="12">
    <location>
        <begin position="19"/>
        <end position="150"/>
    </location>
</feature>
<sequence length="169" mass="18940">MTSTSPNRPSIVGSDSGPSSPFPLFFKGPVVKGFQRGSRELGIPTANLPESEAEIAGKVIDSGIYYGLASLDAESTVYPMVMSFGWNPYYKNVKRTMEVHIMHKFPQDFYDREMRIIILGHIRPEQDYSGIDALLEDINFDIQVAHNCLARPAYAAYKENTFLKPSSRL</sequence>
<dbReference type="InterPro" id="IPR023465">
    <property type="entry name" value="Riboflavin_kinase_dom_sf"/>
</dbReference>
<evidence type="ECO:0000256" key="6">
    <source>
        <dbReference type="ARBA" id="ARBA00022630"/>
    </source>
</evidence>
<dbReference type="InterPro" id="IPR015865">
    <property type="entry name" value="Riboflavin_kinase_bac/euk"/>
</dbReference>
<evidence type="ECO:0000256" key="3">
    <source>
        <dbReference type="ARBA" id="ARBA00010108"/>
    </source>
</evidence>